<dbReference type="Proteomes" id="UP000283269">
    <property type="component" value="Unassembled WGS sequence"/>
</dbReference>
<dbReference type="InParanoid" id="A0A409XPQ0"/>
<accession>A0A409XPQ0</accession>
<organism evidence="2 3">
    <name type="scientific">Psilocybe cyanescens</name>
    <dbReference type="NCBI Taxonomy" id="93625"/>
    <lineage>
        <taxon>Eukaryota</taxon>
        <taxon>Fungi</taxon>
        <taxon>Dikarya</taxon>
        <taxon>Basidiomycota</taxon>
        <taxon>Agaricomycotina</taxon>
        <taxon>Agaricomycetes</taxon>
        <taxon>Agaricomycetidae</taxon>
        <taxon>Agaricales</taxon>
        <taxon>Agaricineae</taxon>
        <taxon>Strophariaceae</taxon>
        <taxon>Psilocybe</taxon>
    </lineage>
</organism>
<dbReference type="EMBL" id="NHYD01000972">
    <property type="protein sequence ID" value="PPQ92762.1"/>
    <property type="molecule type" value="Genomic_DNA"/>
</dbReference>
<evidence type="ECO:0000313" key="3">
    <source>
        <dbReference type="Proteomes" id="UP000283269"/>
    </source>
</evidence>
<sequence>MVEMLSRSSLIENDAQSSQYTTTTDSTIPGPGALGGKAIKALGKLTIRGIDRVIITARLRSITSKFPHSNEQASSIKGIREMYNVILELCRSGMYNDELRKKALQLLVVQIKDEQVQILVEALARWHLIELELLLPEIVDIIIPFRRLPWGRNRLAPEIRDHVLCDLTIVRHPSTTQILLQKAIDDAKGQDQAFRTTYRQYFGPVLSFLSQLAAINTDTCKIVLQAGYLDLLLMTQKGKVEVEKTPEICGVFLSQPKLVTPPVREKVLNVILNEIVQGRIAHVVDALSKWNINDLKSLIMQLQANTPISRVLFRHNGDPSRFEQNVAFLFRLADIGKLHLHIVLDAGFLDMIPTAHQHKLRINDNKIISMVFEVLKTNSGLKDYRSKALDILVNYIIERKTTHILSILAKWGHKDREDIVIAIFQRAGPVGFGSEGPFGPKRQVFHSRDGLYHFDQEKVVSVMTFAGEVAHLSDGAFHAVINAGMLDALLVIQSHDLSVHGLDEPYNIILGVLKLGLFPNKIRKKALDLLVFQVCRGEARYMLKTMARWNINDLNRLIWEISAQFPPLSNRRALEDLFARPAATQTLSNIYLQRLLSFLAGIAQLNDAASQVVFQTGFMDLLLALQKDKATNDFEELDGLILSILQKPQLHDDKTKKKAIAYISLQTEKEETHMYKVIGKRSIAELELIITGMLEHFDLGGHLTLSPSAQGGVDINPKDLASLNTCVMIFSKVILKHRFAFQALINAGILDLLLAIQSRQCSIDGIKNIYDIILTSVYMDSVSDKALKIISHQIMGQSSCLLATLQKYTDQEFQIVAPVMLQGIKSALSMHEGHITPCPGPNKSSLTNCITFLHKLSEINTSTYHHLLNTGLVDLFLNTDRVGIPATALFGLYTVLLEYARPKTYSLDISVRVLDFVKMRVETDRSPFFMKALAETDPLILNEVVSNLVYRSRALWYAAIAAKSKILVTK</sequence>
<proteinExistence type="predicted"/>
<reference evidence="2 3" key="1">
    <citation type="journal article" date="2018" name="Evol. Lett.">
        <title>Horizontal gene cluster transfer increased hallucinogenic mushroom diversity.</title>
        <authorList>
            <person name="Reynolds H.T."/>
            <person name="Vijayakumar V."/>
            <person name="Gluck-Thaler E."/>
            <person name="Korotkin H.B."/>
            <person name="Matheny P.B."/>
            <person name="Slot J.C."/>
        </authorList>
    </citation>
    <scope>NUCLEOTIDE SEQUENCE [LARGE SCALE GENOMIC DNA]</scope>
    <source>
        <strain evidence="2 3">2631</strain>
    </source>
</reference>
<evidence type="ECO:0000256" key="1">
    <source>
        <dbReference type="SAM" id="MobiDB-lite"/>
    </source>
</evidence>
<comment type="caution">
    <text evidence="2">The sequence shown here is derived from an EMBL/GenBank/DDBJ whole genome shotgun (WGS) entry which is preliminary data.</text>
</comment>
<evidence type="ECO:0000313" key="2">
    <source>
        <dbReference type="EMBL" id="PPQ92762.1"/>
    </source>
</evidence>
<dbReference type="OrthoDB" id="3062192at2759"/>
<feature type="compositionally biased region" description="Polar residues" evidence="1">
    <location>
        <begin position="1"/>
        <end position="15"/>
    </location>
</feature>
<keyword evidence="3" id="KW-1185">Reference proteome</keyword>
<protein>
    <submittedName>
        <fullName evidence="2">Uncharacterized protein</fullName>
    </submittedName>
</protein>
<feature type="compositionally biased region" description="Low complexity" evidence="1">
    <location>
        <begin position="16"/>
        <end position="29"/>
    </location>
</feature>
<dbReference type="AlphaFoldDB" id="A0A409XPQ0"/>
<gene>
    <name evidence="2" type="ORF">CVT25_003871</name>
</gene>
<feature type="region of interest" description="Disordered" evidence="1">
    <location>
        <begin position="1"/>
        <end position="29"/>
    </location>
</feature>
<name>A0A409XPQ0_PSICY</name>